<dbReference type="OrthoDB" id="793497at2"/>
<organism evidence="2 3">
    <name type="scientific">Fibrella aestuarina BUZ 2</name>
    <dbReference type="NCBI Taxonomy" id="1166018"/>
    <lineage>
        <taxon>Bacteria</taxon>
        <taxon>Pseudomonadati</taxon>
        <taxon>Bacteroidota</taxon>
        <taxon>Cytophagia</taxon>
        <taxon>Cytophagales</taxon>
        <taxon>Spirosomataceae</taxon>
        <taxon>Fibrella</taxon>
    </lineage>
</organism>
<sequence length="157" mass="17672">MKTTPKVAQNNAPKSEVNESASVIAHPSTPPQDEPKTNPEQQPNPEPAAEQPAPVNPKVVRIQQLEKHFEHYEQLRKLNTNLNQLKATKAQIQEFIFDSDGAEANRYYQGITIKDDRGKEFNTKNPVLSRLLVNELDTILTAKIKEVENALLEIPLV</sequence>
<evidence type="ECO:0000256" key="1">
    <source>
        <dbReference type="SAM" id="MobiDB-lite"/>
    </source>
</evidence>
<dbReference type="AlphaFoldDB" id="I0KBZ5"/>
<evidence type="ECO:0000313" key="3">
    <source>
        <dbReference type="Proteomes" id="UP000011058"/>
    </source>
</evidence>
<proteinExistence type="predicted"/>
<dbReference type="HOGENOM" id="CLU_1675287_0_0_10"/>
<gene>
    <name evidence="2" type="ORF">FAES_3641</name>
</gene>
<name>I0KBZ5_9BACT</name>
<reference evidence="2 3" key="1">
    <citation type="journal article" date="2012" name="J. Bacteriol.">
        <title>Genome Sequence of Fibrella aestuarina BUZ 2T, a Filamentous Marine Bacterium.</title>
        <authorList>
            <person name="Filippini M."/>
            <person name="Qi W."/>
            <person name="Blom J."/>
            <person name="Goesmann A."/>
            <person name="Smits T.H."/>
            <person name="Bagheri H.C."/>
        </authorList>
    </citation>
    <scope>NUCLEOTIDE SEQUENCE [LARGE SCALE GENOMIC DNA]</scope>
    <source>
        <strain evidence="3">BUZ 2T</strain>
    </source>
</reference>
<dbReference type="Proteomes" id="UP000011058">
    <property type="component" value="Chromosome"/>
</dbReference>
<feature type="compositionally biased region" description="Low complexity" evidence="1">
    <location>
        <begin position="38"/>
        <end position="57"/>
    </location>
</feature>
<dbReference type="EMBL" id="HE796683">
    <property type="protein sequence ID" value="CCH01648.1"/>
    <property type="molecule type" value="Genomic_DNA"/>
</dbReference>
<protein>
    <submittedName>
        <fullName evidence="2">Uncharacterized protein</fullName>
    </submittedName>
</protein>
<keyword evidence="3" id="KW-1185">Reference proteome</keyword>
<dbReference type="KEGG" id="fae:FAES_3641"/>
<evidence type="ECO:0000313" key="2">
    <source>
        <dbReference type="EMBL" id="CCH01648.1"/>
    </source>
</evidence>
<feature type="region of interest" description="Disordered" evidence="1">
    <location>
        <begin position="1"/>
        <end position="57"/>
    </location>
</feature>
<feature type="compositionally biased region" description="Polar residues" evidence="1">
    <location>
        <begin position="1"/>
        <end position="21"/>
    </location>
</feature>
<dbReference type="RefSeq" id="WP_015332747.1">
    <property type="nucleotide sequence ID" value="NC_020054.1"/>
</dbReference>
<accession>I0KBZ5</accession>